<organism evidence="1">
    <name type="scientific">Myoviridae sp. ctCo31</name>
    <dbReference type="NCBI Taxonomy" id="2825053"/>
    <lineage>
        <taxon>Viruses</taxon>
        <taxon>Duplodnaviria</taxon>
        <taxon>Heunggongvirae</taxon>
        <taxon>Uroviricota</taxon>
        <taxon>Caudoviricetes</taxon>
    </lineage>
</organism>
<dbReference type="Gene3D" id="3.40.50.1000">
    <property type="entry name" value="HAD superfamily/HAD-like"/>
    <property type="match status" value="1"/>
</dbReference>
<protein>
    <submittedName>
        <fullName evidence="1">Phosphoglycolate phosphatase</fullName>
    </submittedName>
</protein>
<dbReference type="InterPro" id="IPR023214">
    <property type="entry name" value="HAD_sf"/>
</dbReference>
<dbReference type="InterPro" id="IPR036412">
    <property type="entry name" value="HAD-like_sf"/>
</dbReference>
<accession>A0A8S5UMI7</accession>
<proteinExistence type="predicted"/>
<evidence type="ECO:0000313" key="1">
    <source>
        <dbReference type="EMBL" id="DAF95693.1"/>
    </source>
</evidence>
<name>A0A8S5UMI7_9CAUD</name>
<dbReference type="SUPFAM" id="SSF56784">
    <property type="entry name" value="HAD-like"/>
    <property type="match status" value="1"/>
</dbReference>
<sequence length="213" mass="24919">MKKVIITDVDGVISMWSSMLPFFAQEKGIDLSEILKCQRTEEFIHTKDLFKCTPERARKLKHEYHNSNWIRYLTAYNDALDVLNSLNKDEYKVIAVTALDNTDTALENRSYNLNVLFPGVFSEIHLTDNDKSAAFRKIIGSEIENGNRIIAYVDDLAHHIDTFNEEYKMFYDMTGQPKTFFLARGKRDKMPSLNYYSSVYNVKDWYNIKEKLL</sequence>
<dbReference type="EMBL" id="BK016109">
    <property type="protein sequence ID" value="DAF95693.1"/>
    <property type="molecule type" value="Genomic_DNA"/>
</dbReference>
<reference evidence="1" key="1">
    <citation type="journal article" date="2021" name="Proc. Natl. Acad. Sci. U.S.A.">
        <title>A Catalog of Tens of Thousands of Viruses from Human Metagenomes Reveals Hidden Associations with Chronic Diseases.</title>
        <authorList>
            <person name="Tisza M.J."/>
            <person name="Buck C.B."/>
        </authorList>
    </citation>
    <scope>NUCLEOTIDE SEQUENCE</scope>
    <source>
        <strain evidence="1">CtCo31</strain>
    </source>
</reference>